<proteinExistence type="predicted"/>
<evidence type="ECO:0000256" key="1">
    <source>
        <dbReference type="SAM" id="MobiDB-lite"/>
    </source>
</evidence>
<dbReference type="OrthoDB" id="10050218at2759"/>
<dbReference type="EMBL" id="KE346368">
    <property type="protein sequence ID" value="KJE94891.1"/>
    <property type="molecule type" value="Genomic_DNA"/>
</dbReference>
<evidence type="ECO:0000313" key="3">
    <source>
        <dbReference type="Proteomes" id="UP000008743"/>
    </source>
</evidence>
<dbReference type="STRING" id="595528.A0A0D2UIB8"/>
<organism evidence="2 3">
    <name type="scientific">Capsaspora owczarzaki (strain ATCC 30864)</name>
    <dbReference type="NCBI Taxonomy" id="595528"/>
    <lineage>
        <taxon>Eukaryota</taxon>
        <taxon>Filasterea</taxon>
        <taxon>Capsaspora</taxon>
    </lineage>
</organism>
<dbReference type="InParanoid" id="A0A0D2UIB8"/>
<accession>A0A0D2UIB8</accession>
<feature type="compositionally biased region" description="Low complexity" evidence="1">
    <location>
        <begin position="442"/>
        <end position="473"/>
    </location>
</feature>
<feature type="compositionally biased region" description="Low complexity" evidence="1">
    <location>
        <begin position="211"/>
        <end position="243"/>
    </location>
</feature>
<feature type="compositionally biased region" description="Low complexity" evidence="1">
    <location>
        <begin position="299"/>
        <end position="314"/>
    </location>
</feature>
<gene>
    <name evidence="2" type="ORF">CAOG_005450</name>
</gene>
<keyword evidence="3" id="KW-1185">Reference proteome</keyword>
<feature type="region of interest" description="Disordered" evidence="1">
    <location>
        <begin position="142"/>
        <end position="480"/>
    </location>
</feature>
<protein>
    <submittedName>
        <fullName evidence="2">Uncharacterized protein</fullName>
    </submittedName>
</protein>
<feature type="compositionally biased region" description="Low complexity" evidence="1">
    <location>
        <begin position="24"/>
        <end position="40"/>
    </location>
</feature>
<evidence type="ECO:0000313" key="2">
    <source>
        <dbReference type="EMBL" id="KJE94891.1"/>
    </source>
</evidence>
<dbReference type="Proteomes" id="UP000008743">
    <property type="component" value="Unassembled WGS sequence"/>
</dbReference>
<reference evidence="3" key="1">
    <citation type="submission" date="2011-02" db="EMBL/GenBank/DDBJ databases">
        <title>The Genome Sequence of Capsaspora owczarzaki ATCC 30864.</title>
        <authorList>
            <person name="Russ C."/>
            <person name="Cuomo C."/>
            <person name="Burger G."/>
            <person name="Gray M.W."/>
            <person name="Holland P.W.H."/>
            <person name="King N."/>
            <person name="Lang F.B.F."/>
            <person name="Roger A.J."/>
            <person name="Ruiz-Trillo I."/>
            <person name="Young S.K."/>
            <person name="Zeng Q."/>
            <person name="Gargeya S."/>
            <person name="Alvarado L."/>
            <person name="Berlin A."/>
            <person name="Chapman S.B."/>
            <person name="Chen Z."/>
            <person name="Freedman E."/>
            <person name="Gellesch M."/>
            <person name="Goldberg J."/>
            <person name="Griggs A."/>
            <person name="Gujja S."/>
            <person name="Heilman E."/>
            <person name="Heiman D."/>
            <person name="Howarth C."/>
            <person name="Mehta T."/>
            <person name="Neiman D."/>
            <person name="Pearson M."/>
            <person name="Roberts A."/>
            <person name="Saif S."/>
            <person name="Shea T."/>
            <person name="Shenoy N."/>
            <person name="Sisk P."/>
            <person name="Stolte C."/>
            <person name="Sykes S."/>
            <person name="White J."/>
            <person name="Yandava C."/>
            <person name="Haas B."/>
            <person name="Nusbaum C."/>
            <person name="Birren B."/>
        </authorList>
    </citation>
    <scope>NUCLEOTIDE SEQUENCE</scope>
    <source>
        <strain evidence="3">ATCC 30864</strain>
    </source>
</reference>
<feature type="compositionally biased region" description="Low complexity" evidence="1">
    <location>
        <begin position="101"/>
        <end position="129"/>
    </location>
</feature>
<feature type="compositionally biased region" description="Pro residues" evidence="1">
    <location>
        <begin position="79"/>
        <end position="90"/>
    </location>
</feature>
<feature type="compositionally biased region" description="Low complexity" evidence="1">
    <location>
        <begin position="347"/>
        <end position="378"/>
    </location>
</feature>
<dbReference type="RefSeq" id="XP_004346123.2">
    <property type="nucleotide sequence ID" value="XM_004346073.2"/>
</dbReference>
<feature type="compositionally biased region" description="Low complexity" evidence="1">
    <location>
        <begin position="409"/>
        <end position="425"/>
    </location>
</feature>
<feature type="compositionally biased region" description="Polar residues" evidence="1">
    <location>
        <begin position="245"/>
        <end position="274"/>
    </location>
</feature>
<feature type="compositionally biased region" description="Low complexity" evidence="1">
    <location>
        <begin position="142"/>
        <end position="196"/>
    </location>
</feature>
<feature type="region of interest" description="Disordered" evidence="1">
    <location>
        <begin position="73"/>
        <end position="129"/>
    </location>
</feature>
<sequence>MSGRQAPASSSAAAAAAIAARYSYTGGSSGSSSGASTTRTKPVDPGSARKPRLSREALAERLAASRAALLANRANAAPAPAPAPDDPPPSWIASSSSTNGTTLAASSALPPPSATKSKTQASSAPTTQLSAATVAALARARLSVQANESSSSRTLPTSSRAPRPTSPAASEASDVSNVSSMSFPSNSNAASSSATAQINQRGREIAAKYLARSAAGSGTSAPSASSANRPPAGAPPGSASRSRQLFMQPTQASQASQGPITSSSSGLKTPQSARKSLGAVNAGSVSLAVPSTPQSARKTSTVSSTPQSVSSRSSAAILGARAAPATGGKAVLPPLSVSRPAAVAKTPSSAAQPSLSRPRSSSISSQSYSLPTASSSLSHPAKTPTLASRSGLGSAATAKTPKTPNLDESSMANAPRSASRRPALPVNRALFAGSQTPTSNKAPGAGARATSSSAAAAGSARPSSAASRSSHASLPVAPMPTTTSSGKLLITLKNEIELLQCELYQWSYIASASQQAFAAREVQAEQQIYALWQRVEQLRHDVSLLRQQLWSIEHTQRAEELVMSEHDLLIQLEAELSDFVSAYTALANSISATTHTIPTRGIHLGNQDDIAIELRQSAALLSELTQISAVDQQPIHELAIQSAVLHDTITAEADSLRKCREVMAALEYLAAEEVSLRLSEVKFTAS</sequence>
<name>A0A0D2UIB8_CAPO3</name>
<feature type="region of interest" description="Disordered" evidence="1">
    <location>
        <begin position="24"/>
        <end position="55"/>
    </location>
</feature>
<dbReference type="AlphaFoldDB" id="A0A0D2UIB8"/>
<feature type="compositionally biased region" description="Polar residues" evidence="1">
    <location>
        <begin position="289"/>
        <end position="298"/>
    </location>
</feature>